<dbReference type="AlphaFoldDB" id="A0A1F6B050"/>
<dbReference type="InterPro" id="IPR014777">
    <property type="entry name" value="4pyrrole_Mease_sub1"/>
</dbReference>
<dbReference type="EC" id="2.1.1.198" evidence="6"/>
<dbReference type="PANTHER" id="PTHR46111:SF1">
    <property type="entry name" value="RIBOSOMAL RNA SMALL SUBUNIT METHYLTRANSFERASE I"/>
    <property type="match status" value="1"/>
</dbReference>
<evidence type="ECO:0000256" key="1">
    <source>
        <dbReference type="ARBA" id="ARBA00022490"/>
    </source>
</evidence>
<dbReference type="Proteomes" id="UP000176409">
    <property type="component" value="Unassembled WGS sequence"/>
</dbReference>
<keyword evidence="1 6" id="KW-0963">Cytoplasm</keyword>
<dbReference type="GO" id="GO:0070677">
    <property type="term" value="F:rRNA (cytosine-2'-O-)-methyltransferase activity"/>
    <property type="evidence" value="ECO:0007669"/>
    <property type="project" value="UniProtKB-UniRule"/>
</dbReference>
<keyword evidence="5 6" id="KW-0949">S-adenosyl-L-methionine</keyword>
<dbReference type="Gene3D" id="3.40.1010.10">
    <property type="entry name" value="Cobalt-precorrin-4 Transmethylase, Domain 1"/>
    <property type="match status" value="1"/>
</dbReference>
<name>A0A1F6B050_9BACT</name>
<evidence type="ECO:0000313" key="8">
    <source>
        <dbReference type="EMBL" id="OGG30305.1"/>
    </source>
</evidence>
<keyword evidence="3 6" id="KW-0489">Methyltransferase</keyword>
<dbReference type="GO" id="GO:0005737">
    <property type="term" value="C:cytoplasm"/>
    <property type="evidence" value="ECO:0007669"/>
    <property type="project" value="UniProtKB-SubCell"/>
</dbReference>
<dbReference type="EMBL" id="MFJZ01000026">
    <property type="protein sequence ID" value="OGG30305.1"/>
    <property type="molecule type" value="Genomic_DNA"/>
</dbReference>
<comment type="catalytic activity">
    <reaction evidence="6">
        <text>cytidine(1402) in 16S rRNA + S-adenosyl-L-methionine = 2'-O-methylcytidine(1402) in 16S rRNA + S-adenosyl-L-homocysteine + H(+)</text>
        <dbReference type="Rhea" id="RHEA:42924"/>
        <dbReference type="Rhea" id="RHEA-COMP:10285"/>
        <dbReference type="Rhea" id="RHEA-COMP:10286"/>
        <dbReference type="ChEBI" id="CHEBI:15378"/>
        <dbReference type="ChEBI" id="CHEBI:57856"/>
        <dbReference type="ChEBI" id="CHEBI:59789"/>
        <dbReference type="ChEBI" id="CHEBI:74495"/>
        <dbReference type="ChEBI" id="CHEBI:82748"/>
        <dbReference type="EC" id="2.1.1.198"/>
    </reaction>
</comment>
<dbReference type="NCBIfam" id="TIGR00096">
    <property type="entry name" value="16S rRNA (cytidine(1402)-2'-O)-methyltransferase"/>
    <property type="match status" value="1"/>
</dbReference>
<evidence type="ECO:0000256" key="2">
    <source>
        <dbReference type="ARBA" id="ARBA00022552"/>
    </source>
</evidence>
<organism evidence="8 9">
    <name type="scientific">Candidatus Gottesmanbacteria bacterium RIFCSPLOWO2_01_FULL_49_10</name>
    <dbReference type="NCBI Taxonomy" id="1798396"/>
    <lineage>
        <taxon>Bacteria</taxon>
        <taxon>Candidatus Gottesmaniibacteriota</taxon>
    </lineage>
</organism>
<evidence type="ECO:0000256" key="4">
    <source>
        <dbReference type="ARBA" id="ARBA00022679"/>
    </source>
</evidence>
<dbReference type="InterPro" id="IPR000878">
    <property type="entry name" value="4pyrrol_Mease"/>
</dbReference>
<evidence type="ECO:0000313" key="9">
    <source>
        <dbReference type="Proteomes" id="UP000176409"/>
    </source>
</evidence>
<feature type="domain" description="Tetrapyrrole methylase" evidence="7">
    <location>
        <begin position="3"/>
        <end position="219"/>
    </location>
</feature>
<comment type="caution">
    <text evidence="8">The sequence shown here is derived from an EMBL/GenBank/DDBJ whole genome shotgun (WGS) entry which is preliminary data.</text>
</comment>
<evidence type="ECO:0000256" key="5">
    <source>
        <dbReference type="ARBA" id="ARBA00022691"/>
    </source>
</evidence>
<reference evidence="8 9" key="1">
    <citation type="journal article" date="2016" name="Nat. Commun.">
        <title>Thousands of microbial genomes shed light on interconnected biogeochemical processes in an aquifer system.</title>
        <authorList>
            <person name="Anantharaman K."/>
            <person name="Brown C.T."/>
            <person name="Hug L.A."/>
            <person name="Sharon I."/>
            <person name="Castelle C.J."/>
            <person name="Probst A.J."/>
            <person name="Thomas B.C."/>
            <person name="Singh A."/>
            <person name="Wilkins M.J."/>
            <person name="Karaoz U."/>
            <person name="Brodie E.L."/>
            <person name="Williams K.H."/>
            <person name="Hubbard S.S."/>
            <person name="Banfield J.F."/>
        </authorList>
    </citation>
    <scope>NUCLEOTIDE SEQUENCE [LARGE SCALE GENOMIC DNA]</scope>
</reference>
<comment type="function">
    <text evidence="6">Catalyzes the 2'-O-methylation of the ribose of cytidine 1402 (C1402) in 16S rRNA.</text>
</comment>
<dbReference type="STRING" id="1798396.A2973_03405"/>
<evidence type="ECO:0000256" key="3">
    <source>
        <dbReference type="ARBA" id="ARBA00022603"/>
    </source>
</evidence>
<accession>A0A1F6B050</accession>
<dbReference type="CDD" id="cd11648">
    <property type="entry name" value="RsmI"/>
    <property type="match status" value="1"/>
</dbReference>
<evidence type="ECO:0000259" key="7">
    <source>
        <dbReference type="Pfam" id="PF00590"/>
    </source>
</evidence>
<dbReference type="InterPro" id="IPR014776">
    <property type="entry name" value="4pyrrole_Mease_sub2"/>
</dbReference>
<dbReference type="PIRSF" id="PIRSF005917">
    <property type="entry name" value="MTase_YraL"/>
    <property type="match status" value="1"/>
</dbReference>
<keyword evidence="2 6" id="KW-0698">rRNA processing</keyword>
<dbReference type="SUPFAM" id="SSF53790">
    <property type="entry name" value="Tetrapyrrole methylase"/>
    <property type="match status" value="1"/>
</dbReference>
<dbReference type="InterPro" id="IPR035996">
    <property type="entry name" value="4pyrrol_Methylase_sf"/>
</dbReference>
<dbReference type="HAMAP" id="MF_01877">
    <property type="entry name" value="16SrRNA_methyltr_I"/>
    <property type="match status" value="1"/>
</dbReference>
<dbReference type="Gene3D" id="3.30.950.10">
    <property type="entry name" value="Methyltransferase, Cobalt-precorrin-4 Transmethylase, Domain 2"/>
    <property type="match status" value="1"/>
</dbReference>
<keyword evidence="4 6" id="KW-0808">Transferase</keyword>
<dbReference type="PANTHER" id="PTHR46111">
    <property type="entry name" value="RIBOSOMAL RNA SMALL SUBUNIT METHYLTRANSFERASE I"/>
    <property type="match status" value="1"/>
</dbReference>
<comment type="subcellular location">
    <subcellularLocation>
        <location evidence="6">Cytoplasm</location>
    </subcellularLocation>
</comment>
<dbReference type="PROSITE" id="PS01296">
    <property type="entry name" value="RSMI"/>
    <property type="match status" value="1"/>
</dbReference>
<evidence type="ECO:0000256" key="6">
    <source>
        <dbReference type="HAMAP-Rule" id="MF_01877"/>
    </source>
</evidence>
<dbReference type="FunFam" id="3.40.1010.10:FF:000007">
    <property type="entry name" value="Ribosomal RNA small subunit methyltransferase I"/>
    <property type="match status" value="1"/>
</dbReference>
<protein>
    <recommendedName>
        <fullName evidence="6">Ribosomal RNA small subunit methyltransferase I</fullName>
        <ecNumber evidence="6">2.1.1.198</ecNumber>
    </recommendedName>
    <alternativeName>
        <fullName evidence="6">16S rRNA 2'-O-ribose C1402 methyltransferase</fullName>
    </alternativeName>
    <alternativeName>
        <fullName evidence="6">rRNA (cytidine-2'-O-)-methyltransferase RsmI</fullName>
    </alternativeName>
</protein>
<dbReference type="Pfam" id="PF00590">
    <property type="entry name" value="TP_methylase"/>
    <property type="match status" value="1"/>
</dbReference>
<dbReference type="InterPro" id="IPR018063">
    <property type="entry name" value="SAM_MeTrfase_RsmI_CS"/>
</dbReference>
<proteinExistence type="inferred from homology"/>
<comment type="similarity">
    <text evidence="6">Belongs to the methyltransferase superfamily. RsmI family.</text>
</comment>
<dbReference type="InterPro" id="IPR008189">
    <property type="entry name" value="rRNA_ssu_MeTfrase_I"/>
</dbReference>
<sequence length="239" mass="26494">MGTLSIVSTPIGNLADITIRAIKTLFSVDIIACEDTRRTGMLLQELKKRYGSIALHSNILSTQKLVRFDDRQEQSQTPLLIEYLQQGKNVALVSDAGTPLISDPGYKLVSEALKRGIQVVSIPGPTAAIAALTSSGLPTNQFLFLGYPPEKEKHRFDLFQSLLTMKPSNHPTIIFYCAPHKLHQILTDMQTVMGDIPIVIARELTKVHEEVWRGKSSEALQKFENPQGEFVILLSINSV</sequence>
<gene>
    <name evidence="6" type="primary">rsmI</name>
    <name evidence="8" type="ORF">A2973_03405</name>
</gene>